<evidence type="ECO:0000256" key="1">
    <source>
        <dbReference type="ARBA" id="ARBA00022670"/>
    </source>
</evidence>
<evidence type="ECO:0000256" key="5">
    <source>
        <dbReference type="PROSITE-ProRule" id="PRU01240"/>
    </source>
</evidence>
<dbReference type="GO" id="GO:0016485">
    <property type="term" value="P:protein processing"/>
    <property type="evidence" value="ECO:0007669"/>
    <property type="project" value="TreeGrafter"/>
</dbReference>
<keyword evidence="2 5" id="KW-0378">Hydrolase</keyword>
<dbReference type="EMBL" id="SRSF01000001">
    <property type="protein sequence ID" value="THH41954.1"/>
    <property type="molecule type" value="Genomic_DNA"/>
</dbReference>
<feature type="active site" description="Charge relay system" evidence="4 5">
    <location>
        <position position="440"/>
    </location>
</feature>
<dbReference type="RefSeq" id="WP_136456949.1">
    <property type="nucleotide sequence ID" value="NZ_SRSF01000001.1"/>
</dbReference>
<feature type="active site" description="Charge relay system" evidence="4 5">
    <location>
        <position position="257"/>
    </location>
</feature>
<dbReference type="Gene3D" id="3.40.50.200">
    <property type="entry name" value="Peptidase S8/S53 domain"/>
    <property type="match status" value="1"/>
</dbReference>
<dbReference type="OrthoDB" id="1489355at2"/>
<dbReference type="InterPro" id="IPR023828">
    <property type="entry name" value="Peptidase_S8_Ser-AS"/>
</dbReference>
<dbReference type="InterPro" id="IPR022398">
    <property type="entry name" value="Peptidase_S8_His-AS"/>
</dbReference>
<reference evidence="7 8" key="1">
    <citation type="submission" date="2019-04" db="EMBL/GenBank/DDBJ databases">
        <title>Lewinella litorea sp. nov., isolated from a marine sand.</title>
        <authorList>
            <person name="Yoon J.-H."/>
        </authorList>
    </citation>
    <scope>NUCLEOTIDE SEQUENCE [LARGE SCALE GENOMIC DNA]</scope>
    <source>
        <strain evidence="7 8">HSMS-39</strain>
    </source>
</reference>
<dbReference type="GO" id="GO:0016020">
    <property type="term" value="C:membrane"/>
    <property type="evidence" value="ECO:0007669"/>
    <property type="project" value="TreeGrafter"/>
</dbReference>
<dbReference type="InterPro" id="IPR034054">
    <property type="entry name" value="Pep_S8_PrcA"/>
</dbReference>
<dbReference type="CDD" id="cd07498">
    <property type="entry name" value="Peptidases_S8_15"/>
    <property type="match status" value="1"/>
</dbReference>
<evidence type="ECO:0000256" key="3">
    <source>
        <dbReference type="ARBA" id="ARBA00022825"/>
    </source>
</evidence>
<evidence type="ECO:0000256" key="4">
    <source>
        <dbReference type="PIRSR" id="PIRSR615500-1"/>
    </source>
</evidence>
<accession>A0A4S4NPI3</accession>
<evidence type="ECO:0000259" key="6">
    <source>
        <dbReference type="PROSITE" id="PS51724"/>
    </source>
</evidence>
<dbReference type="PANTHER" id="PTHR42884">
    <property type="entry name" value="PROPROTEIN CONVERTASE SUBTILISIN/KEXIN-RELATED"/>
    <property type="match status" value="1"/>
</dbReference>
<comment type="caution">
    <text evidence="7">The sequence shown here is derived from an EMBL/GenBank/DDBJ whole genome shotgun (WGS) entry which is preliminary data.</text>
</comment>
<feature type="domain" description="SPOR" evidence="6">
    <location>
        <begin position="529"/>
        <end position="604"/>
    </location>
</feature>
<keyword evidence="1 5" id="KW-0645">Protease</keyword>
<protein>
    <submittedName>
        <fullName evidence="7">Peptidase S8 and S53 subtilisin kexin sedolisin</fullName>
    </submittedName>
</protein>
<dbReference type="PROSITE" id="PS00137">
    <property type="entry name" value="SUBTILASE_HIS"/>
    <property type="match status" value="1"/>
</dbReference>
<dbReference type="GO" id="GO:0042834">
    <property type="term" value="F:peptidoglycan binding"/>
    <property type="evidence" value="ECO:0007669"/>
    <property type="project" value="InterPro"/>
</dbReference>
<dbReference type="InterPro" id="IPR007730">
    <property type="entry name" value="SPOR-like_dom"/>
</dbReference>
<comment type="similarity">
    <text evidence="5">Belongs to the peptidase S8 family.</text>
</comment>
<dbReference type="AlphaFoldDB" id="A0A4S4NPI3"/>
<dbReference type="Gene3D" id="3.30.70.1070">
    <property type="entry name" value="Sporulation related repeat"/>
    <property type="match status" value="1"/>
</dbReference>
<dbReference type="InterPro" id="IPR036680">
    <property type="entry name" value="SPOR-like_sf"/>
</dbReference>
<dbReference type="PROSITE" id="PS51724">
    <property type="entry name" value="SPOR"/>
    <property type="match status" value="1"/>
</dbReference>
<dbReference type="PROSITE" id="PS51892">
    <property type="entry name" value="SUBTILASE"/>
    <property type="match status" value="1"/>
</dbReference>
<sequence>MSQYRISTTRGPLALRKSRQLVGLKAVTPQTPTGGGKPLLSDLGGFEVVSLDEGDDVEDTLDSLRQQDEVEVGTHVYFAEKDNRPVIPTGMIYCTLAPGVGEAESQALFNLYHLEVRERRPDGTVLLAVTQRSRNPLHVARELEKLAMVRTAVPDLDVPLDQYFSEPRDGLFDQQWSLSNPGFVPGVPDFPTKRGADARVQAAWKRLGSLGSARITVAIIDNGFDLDHPDLRGKAVAPLTVSSGAATLPTGVAYGTHGTPCASVAVAAANGTGIVGVAPESRLMPLHGLTYSAYLTERMFDHCIRNGADVISCSWGTVDPRFRPGTYHARAVSRAVSQGRKGKGCVVLFAAGNEGKGYLNYYCELPGVIAVGASTSNDTHPGYSNRGSGLSVVAPSDGGWPLLAARASWDPGNPQLPPEKRYYVDGRDRGPYHKHFGGTSGATPLVAGVCALMLAANPNLTAAEVKSILERTADKIGGAGEYNALGYSPRFGYGRVNAERAVAEAMRLAERSTPSPAPARPVFRVKAEPPPRTGFGLQVSAFAESTNALQLVARLEDQFQLPVIVAQMDGVHKVILGTFADAQAARDFLPKAHALGYRPFVRDLSTLS</sequence>
<feature type="active site" description="Charge relay system" evidence="4 5">
    <location>
        <position position="221"/>
    </location>
</feature>
<dbReference type="InterPro" id="IPR036852">
    <property type="entry name" value="Peptidase_S8/S53_dom_sf"/>
</dbReference>
<dbReference type="Pfam" id="PF00082">
    <property type="entry name" value="Peptidase_S8"/>
    <property type="match status" value="1"/>
</dbReference>
<proteinExistence type="inferred from homology"/>
<name>A0A4S4NPI3_9BACT</name>
<dbReference type="Proteomes" id="UP000308528">
    <property type="component" value="Unassembled WGS sequence"/>
</dbReference>
<dbReference type="Pfam" id="PF05036">
    <property type="entry name" value="SPOR"/>
    <property type="match status" value="1"/>
</dbReference>
<dbReference type="PROSITE" id="PS00138">
    <property type="entry name" value="SUBTILASE_SER"/>
    <property type="match status" value="1"/>
</dbReference>
<dbReference type="PANTHER" id="PTHR42884:SF14">
    <property type="entry name" value="NEUROENDOCRINE CONVERTASE 1"/>
    <property type="match status" value="1"/>
</dbReference>
<evidence type="ECO:0000256" key="2">
    <source>
        <dbReference type="ARBA" id="ARBA00022801"/>
    </source>
</evidence>
<dbReference type="InterPro" id="IPR015500">
    <property type="entry name" value="Peptidase_S8_subtilisin-rel"/>
</dbReference>
<dbReference type="GO" id="GO:0004252">
    <property type="term" value="F:serine-type endopeptidase activity"/>
    <property type="evidence" value="ECO:0007669"/>
    <property type="project" value="UniProtKB-UniRule"/>
</dbReference>
<organism evidence="7 8">
    <name type="scientific">Neolewinella litorea</name>
    <dbReference type="NCBI Taxonomy" id="2562452"/>
    <lineage>
        <taxon>Bacteria</taxon>
        <taxon>Pseudomonadati</taxon>
        <taxon>Bacteroidota</taxon>
        <taxon>Saprospiria</taxon>
        <taxon>Saprospirales</taxon>
        <taxon>Lewinellaceae</taxon>
        <taxon>Neolewinella</taxon>
    </lineage>
</organism>
<keyword evidence="3 5" id="KW-0720">Serine protease</keyword>
<evidence type="ECO:0000313" key="7">
    <source>
        <dbReference type="EMBL" id="THH41954.1"/>
    </source>
</evidence>
<dbReference type="PRINTS" id="PR00723">
    <property type="entry name" value="SUBTILISIN"/>
</dbReference>
<dbReference type="SUPFAM" id="SSF110997">
    <property type="entry name" value="Sporulation related repeat"/>
    <property type="match status" value="1"/>
</dbReference>
<keyword evidence="8" id="KW-1185">Reference proteome</keyword>
<evidence type="ECO:0000313" key="8">
    <source>
        <dbReference type="Proteomes" id="UP000308528"/>
    </source>
</evidence>
<dbReference type="InterPro" id="IPR000209">
    <property type="entry name" value="Peptidase_S8/S53_dom"/>
</dbReference>
<dbReference type="SUPFAM" id="SSF52743">
    <property type="entry name" value="Subtilisin-like"/>
    <property type="match status" value="1"/>
</dbReference>
<gene>
    <name evidence="7" type="ORF">E4021_05045</name>
</gene>